<dbReference type="AlphaFoldDB" id="A0A7V6PDU1"/>
<gene>
    <name evidence="1" type="ORF">GXX48_16185</name>
</gene>
<sequence>MARTERKTKRYPTDLTDEDWEQIELLLTKPVERGRKPRVDLRDVLNVIR</sequence>
<reference evidence="1 2" key="1">
    <citation type="journal article" date="2020" name="Biotechnol. Biofuels">
        <title>New insights from the biogas microbiome by comprehensive genome-resolved metagenomics of nearly 1600 species originating from multiple anaerobic digesters.</title>
        <authorList>
            <person name="Campanaro S."/>
            <person name="Treu L."/>
            <person name="Rodriguez-R L.M."/>
            <person name="Kovalovszki A."/>
            <person name="Ziels R.M."/>
            <person name="Maus I."/>
            <person name="Zhu X."/>
            <person name="Kougias P.G."/>
            <person name="Basile A."/>
            <person name="Luo G."/>
            <person name="Schluter A."/>
            <person name="Konstantinidis K.T."/>
            <person name="Angelidaki I."/>
        </authorList>
    </citation>
    <scope>NUCLEOTIDE SEQUENCE [LARGE SCALE GENOMIC DNA]</scope>
    <source>
        <strain evidence="1">AS04akNAM_66</strain>
    </source>
</reference>
<dbReference type="EMBL" id="DUMN01000455">
    <property type="protein sequence ID" value="HHV69169.1"/>
    <property type="molecule type" value="Genomic_DNA"/>
</dbReference>
<proteinExistence type="predicted"/>
<dbReference type="Proteomes" id="UP000551563">
    <property type="component" value="Unassembled WGS sequence"/>
</dbReference>
<protein>
    <submittedName>
        <fullName evidence="1">Transposase</fullName>
    </submittedName>
</protein>
<name>A0A7V6PDU1_9HYPH</name>
<organism evidence="1 2">
    <name type="scientific">Brucella intermedia</name>
    <dbReference type="NCBI Taxonomy" id="94625"/>
    <lineage>
        <taxon>Bacteria</taxon>
        <taxon>Pseudomonadati</taxon>
        <taxon>Pseudomonadota</taxon>
        <taxon>Alphaproteobacteria</taxon>
        <taxon>Hyphomicrobiales</taxon>
        <taxon>Brucellaceae</taxon>
        <taxon>Brucella/Ochrobactrum group</taxon>
        <taxon>Brucella</taxon>
    </lineage>
</organism>
<comment type="caution">
    <text evidence="1">The sequence shown here is derived from an EMBL/GenBank/DDBJ whole genome shotgun (WGS) entry which is preliminary data.</text>
</comment>
<accession>A0A7V6PDU1</accession>
<evidence type="ECO:0000313" key="1">
    <source>
        <dbReference type="EMBL" id="HHV69169.1"/>
    </source>
</evidence>
<evidence type="ECO:0000313" key="2">
    <source>
        <dbReference type="Proteomes" id="UP000551563"/>
    </source>
</evidence>